<dbReference type="InterPro" id="IPR036116">
    <property type="entry name" value="FN3_sf"/>
</dbReference>
<reference evidence="6" key="1">
    <citation type="submission" date="2025-08" db="UniProtKB">
        <authorList>
            <consortium name="Ensembl"/>
        </authorList>
    </citation>
    <scope>IDENTIFICATION</scope>
</reference>
<dbReference type="InterPro" id="IPR007110">
    <property type="entry name" value="Ig-like_dom"/>
</dbReference>
<dbReference type="CDD" id="cd00063">
    <property type="entry name" value="FN3"/>
    <property type="match status" value="3"/>
</dbReference>
<feature type="region of interest" description="Disordered" evidence="3">
    <location>
        <begin position="505"/>
        <end position="524"/>
    </location>
</feature>
<keyword evidence="2" id="KW-0393">Immunoglobulin domain</keyword>
<dbReference type="InterPro" id="IPR003599">
    <property type="entry name" value="Ig_sub"/>
</dbReference>
<evidence type="ECO:0000259" key="4">
    <source>
        <dbReference type="PROSITE" id="PS50835"/>
    </source>
</evidence>
<dbReference type="STRING" id="1676925.ENSPKIP00000003424"/>
<dbReference type="InterPro" id="IPR036179">
    <property type="entry name" value="Ig-like_dom_sf"/>
</dbReference>
<feature type="domain" description="Ig-like" evidence="4">
    <location>
        <begin position="185"/>
        <end position="274"/>
    </location>
</feature>
<reference evidence="6" key="2">
    <citation type="submission" date="2025-09" db="UniProtKB">
        <authorList>
            <consortium name="Ensembl"/>
        </authorList>
    </citation>
    <scope>IDENTIFICATION</scope>
</reference>
<dbReference type="PRINTS" id="PR00014">
    <property type="entry name" value="FNTYPEIII"/>
</dbReference>
<dbReference type="Ensembl" id="ENSPKIT00000027385.1">
    <property type="protein sequence ID" value="ENSPKIP00000003424.1"/>
    <property type="gene ID" value="ENSPKIG00000020928.1"/>
</dbReference>
<evidence type="ECO:0000256" key="1">
    <source>
        <dbReference type="ARBA" id="ARBA00022737"/>
    </source>
</evidence>
<dbReference type="PROSITE" id="PS50853">
    <property type="entry name" value="FN3"/>
    <property type="match status" value="2"/>
</dbReference>
<dbReference type="Pfam" id="PF00041">
    <property type="entry name" value="fn3"/>
    <property type="match status" value="3"/>
</dbReference>
<accession>A0A3B3QCC7</accession>
<dbReference type="InterPro" id="IPR013783">
    <property type="entry name" value="Ig-like_fold"/>
</dbReference>
<dbReference type="CDD" id="cd00096">
    <property type="entry name" value="Ig"/>
    <property type="match status" value="1"/>
</dbReference>
<evidence type="ECO:0000313" key="7">
    <source>
        <dbReference type="Proteomes" id="UP000261540"/>
    </source>
</evidence>
<sequence>MSLQQTEGQPARFECRIAGSSPLEVSWLKDGEPLKENDEYSMSFDDNTAVLTISRGEMKHSGEYTCVATNSVGTASCRAKLTLQGLFKFEMELFIFDKKLQPVEVSVGDSVDLECHMTGSLPIKVTWSKDQKDIRAAGNYKISCVDNTPHLTILKADKTDSGQYYCHAISVKDLLVPFPERKTPPSFTKKPSESIEDAEGNLVKLEGRVSGSQPISISWYKDGSEIYSSDSYEISFKNNVALLGVKRAQLSDRGTYTCQASNEAGTSSYQVSLAITVYDQFASEYVMILLDEVVIPKPTKTLLMESETCDYYVEIYLKRWHLCLIIGIFCVIVVPGPPEQLEAADKTKDSVTLTWQRPRFDGRGKIFGYLVEYQKAGQEDWIKVNQTPDSCQETKFKIVGLSDGELYRFRVMAVNAAGVSEPADIPEPYMVIEWRPPKDDGGSPVMNYIVEKRESNKETWGGVSSGSTSTKVKIPRLQKGCEYIMRIRAENKIGIGAPLESAPTVAQHSFEPPGHPGKPNTSDVTENAVTVSWTIPLFDGGSPISGYIIERRHKAGKWIRVNKTPIQDLRYRVLGLFEGNSYEFRVFAENIAGFSGPSPVSDPVKPSRPITVPGPPVNPKLKDWSILMVTTLCLFQIFLVPQSHPLRLLRLTLMTVLFLGIHQEKMVEATSLTMWLRNVM</sequence>
<protein>
    <submittedName>
        <fullName evidence="6">Uncharacterized protein</fullName>
    </submittedName>
</protein>
<dbReference type="FunFam" id="2.60.40.10:FF:000003">
    <property type="entry name" value="Titin isoform E"/>
    <property type="match status" value="1"/>
</dbReference>
<dbReference type="AlphaFoldDB" id="A0A3B3QCC7"/>
<keyword evidence="1" id="KW-0677">Repeat</keyword>
<proteinExistence type="predicted"/>
<evidence type="ECO:0000313" key="6">
    <source>
        <dbReference type="Ensembl" id="ENSPKIP00000003424.1"/>
    </source>
</evidence>
<dbReference type="Pfam" id="PF07679">
    <property type="entry name" value="I-set"/>
    <property type="match status" value="3"/>
</dbReference>
<dbReference type="InterPro" id="IPR003961">
    <property type="entry name" value="FN3_dom"/>
</dbReference>
<dbReference type="GO" id="GO:0048738">
    <property type="term" value="P:cardiac muscle tissue development"/>
    <property type="evidence" value="ECO:0007669"/>
    <property type="project" value="TreeGrafter"/>
</dbReference>
<evidence type="ECO:0000256" key="3">
    <source>
        <dbReference type="SAM" id="MobiDB-lite"/>
    </source>
</evidence>
<dbReference type="SUPFAM" id="SSF48726">
    <property type="entry name" value="Immunoglobulin"/>
    <property type="match status" value="3"/>
</dbReference>
<dbReference type="GO" id="GO:0045214">
    <property type="term" value="P:sarcomere organization"/>
    <property type="evidence" value="ECO:0007669"/>
    <property type="project" value="TreeGrafter"/>
</dbReference>
<dbReference type="Proteomes" id="UP000261540">
    <property type="component" value="Unplaced"/>
</dbReference>
<feature type="domain" description="Fibronectin type-III" evidence="5">
    <location>
        <begin position="515"/>
        <end position="610"/>
    </location>
</feature>
<dbReference type="FunFam" id="2.60.40.10:FF:000022">
    <property type="entry name" value="Cardiac titin"/>
    <property type="match status" value="3"/>
</dbReference>
<dbReference type="GeneTree" id="ENSGT01110000267173"/>
<dbReference type="PANTHER" id="PTHR14340:SF13">
    <property type="entry name" value="TITIN"/>
    <property type="match status" value="1"/>
</dbReference>
<feature type="domain" description="Fibronectin type-III" evidence="5">
    <location>
        <begin position="337"/>
        <end position="437"/>
    </location>
</feature>
<dbReference type="SMART" id="SM00060">
    <property type="entry name" value="FN3"/>
    <property type="match status" value="3"/>
</dbReference>
<dbReference type="PROSITE" id="PS50835">
    <property type="entry name" value="IG_LIKE"/>
    <property type="match status" value="3"/>
</dbReference>
<dbReference type="PANTHER" id="PTHR14340">
    <property type="entry name" value="MICROFIBRIL-ASSOCIATED GLYCOPROTEIN 3"/>
    <property type="match status" value="1"/>
</dbReference>
<dbReference type="InterPro" id="IPR003598">
    <property type="entry name" value="Ig_sub2"/>
</dbReference>
<dbReference type="InterPro" id="IPR013098">
    <property type="entry name" value="Ig_I-set"/>
</dbReference>
<feature type="domain" description="Ig-like" evidence="4">
    <location>
        <begin position="98"/>
        <end position="168"/>
    </location>
</feature>
<dbReference type="GO" id="GO:0031430">
    <property type="term" value="C:M band"/>
    <property type="evidence" value="ECO:0007669"/>
    <property type="project" value="TreeGrafter"/>
</dbReference>
<dbReference type="SMART" id="SM00408">
    <property type="entry name" value="IGc2"/>
    <property type="match status" value="3"/>
</dbReference>
<dbReference type="FunFam" id="2.60.40.10:FF:000034">
    <property type="entry name" value="Titin isoform A"/>
    <property type="match status" value="1"/>
</dbReference>
<keyword evidence="7" id="KW-1185">Reference proteome</keyword>
<dbReference type="FunFam" id="2.60.40.10:FF:000056">
    <property type="entry name" value="twitchin isoform X4"/>
    <property type="match status" value="1"/>
</dbReference>
<dbReference type="Gene3D" id="2.60.40.10">
    <property type="entry name" value="Immunoglobulins"/>
    <property type="match status" value="6"/>
</dbReference>
<dbReference type="GO" id="GO:0008307">
    <property type="term" value="F:structural constituent of muscle"/>
    <property type="evidence" value="ECO:0007669"/>
    <property type="project" value="TreeGrafter"/>
</dbReference>
<dbReference type="SMART" id="SM00409">
    <property type="entry name" value="IG"/>
    <property type="match status" value="3"/>
</dbReference>
<organism evidence="6 7">
    <name type="scientific">Paramormyrops kingsleyae</name>
    <dbReference type="NCBI Taxonomy" id="1676925"/>
    <lineage>
        <taxon>Eukaryota</taxon>
        <taxon>Metazoa</taxon>
        <taxon>Chordata</taxon>
        <taxon>Craniata</taxon>
        <taxon>Vertebrata</taxon>
        <taxon>Euteleostomi</taxon>
        <taxon>Actinopterygii</taxon>
        <taxon>Neopterygii</taxon>
        <taxon>Teleostei</taxon>
        <taxon>Osteoglossocephala</taxon>
        <taxon>Osteoglossomorpha</taxon>
        <taxon>Osteoglossiformes</taxon>
        <taxon>Mormyridae</taxon>
        <taxon>Paramormyrops</taxon>
    </lineage>
</organism>
<feature type="domain" description="Ig-like" evidence="4">
    <location>
        <begin position="1"/>
        <end position="82"/>
    </location>
</feature>
<evidence type="ECO:0000256" key="2">
    <source>
        <dbReference type="ARBA" id="ARBA00023319"/>
    </source>
</evidence>
<evidence type="ECO:0000259" key="5">
    <source>
        <dbReference type="PROSITE" id="PS50853"/>
    </source>
</evidence>
<dbReference type="SUPFAM" id="SSF49265">
    <property type="entry name" value="Fibronectin type III"/>
    <property type="match status" value="2"/>
</dbReference>
<name>A0A3B3QCC7_9TELE</name>